<evidence type="ECO:0000256" key="2">
    <source>
        <dbReference type="ARBA" id="ARBA00023125"/>
    </source>
</evidence>
<dbReference type="KEGG" id="rmb:K529_019845"/>
<feature type="domain" description="HTH araC/xylS-type" evidence="4">
    <location>
        <begin position="190"/>
        <end position="292"/>
    </location>
</feature>
<proteinExistence type="predicted"/>
<protein>
    <submittedName>
        <fullName evidence="5">DNA-binding protein</fullName>
    </submittedName>
</protein>
<dbReference type="GO" id="GO:0043565">
    <property type="term" value="F:sequence-specific DNA binding"/>
    <property type="evidence" value="ECO:0007669"/>
    <property type="project" value="InterPro"/>
</dbReference>
<dbReference type="PANTHER" id="PTHR46796">
    <property type="entry name" value="HTH-TYPE TRANSCRIPTIONAL ACTIVATOR RHAS-RELATED"/>
    <property type="match status" value="1"/>
</dbReference>
<dbReference type="Gene3D" id="1.10.10.60">
    <property type="entry name" value="Homeodomain-like"/>
    <property type="match status" value="2"/>
</dbReference>
<dbReference type="EMBL" id="CP015231">
    <property type="protein sequence ID" value="ANP43010.1"/>
    <property type="molecule type" value="Genomic_DNA"/>
</dbReference>
<dbReference type="Proteomes" id="UP000013243">
    <property type="component" value="Plasmid unnamed1"/>
</dbReference>
<gene>
    <name evidence="5" type="ORF">K529_019845</name>
</gene>
<organism evidence="5 6">
    <name type="scientific">Tritonibacter mobilis F1926</name>
    <dbReference type="NCBI Taxonomy" id="1265309"/>
    <lineage>
        <taxon>Bacteria</taxon>
        <taxon>Pseudomonadati</taxon>
        <taxon>Pseudomonadota</taxon>
        <taxon>Alphaproteobacteria</taxon>
        <taxon>Rhodobacterales</taxon>
        <taxon>Paracoccaceae</taxon>
        <taxon>Tritonibacter</taxon>
    </lineage>
</organism>
<dbReference type="PANTHER" id="PTHR46796:SF6">
    <property type="entry name" value="ARAC SUBFAMILY"/>
    <property type="match status" value="1"/>
</dbReference>
<dbReference type="PROSITE" id="PS01124">
    <property type="entry name" value="HTH_ARAC_FAMILY_2"/>
    <property type="match status" value="1"/>
</dbReference>
<evidence type="ECO:0000256" key="1">
    <source>
        <dbReference type="ARBA" id="ARBA00023015"/>
    </source>
</evidence>
<keyword evidence="2 5" id="KW-0238">DNA-binding</keyword>
<name>A0A1B1A8Y4_9RHOB</name>
<reference evidence="5 6" key="1">
    <citation type="journal article" date="2016" name="ISME J.">
        <title>Global occurrence and heterogeneity of the Roseobacter-clade species Ruegeria mobilis.</title>
        <authorList>
            <person name="Sonnenschein E."/>
            <person name="Gram L."/>
        </authorList>
    </citation>
    <scope>NUCLEOTIDE SEQUENCE [LARGE SCALE GENOMIC DNA]</scope>
    <source>
        <strain evidence="5 6">F1926</strain>
        <plasmid evidence="5 6">unnamed1</plasmid>
    </source>
</reference>
<keyword evidence="1" id="KW-0805">Transcription regulation</keyword>
<sequence length="299" mass="33711">MGLLQNFEGRTEGIEKTVPPRWRCCARMLGIHWRAKGQPGANGSYWSDVPRLMVFLDDMSFVRISEGYEISARHGFPLPMVLFVPAGVPISSYFDAGSEFMHLDLHFDAAWLRQFLTSSLGEHVVDDIFGRTIGTEGSAQVEALAHLLMEEISEPAHDDLYFESLAGAMVMAALAPAFPMQKRRSGRLTGHQMRKLERGFDQRGGQRMSIAEMAQLVGLSESWFSHVFKSTTGMTPVRWQKDRRIGNAQMLLRESDLSVAEVAARLGFSDQSHFTKVFRDVVGHTPASWRRLVLHRLEE</sequence>
<accession>A0A1B1A8Y4</accession>
<keyword evidence="5" id="KW-0614">Plasmid</keyword>
<evidence type="ECO:0000313" key="6">
    <source>
        <dbReference type="Proteomes" id="UP000013243"/>
    </source>
</evidence>
<evidence type="ECO:0000313" key="5">
    <source>
        <dbReference type="EMBL" id="ANP43010.1"/>
    </source>
</evidence>
<dbReference type="InterPro" id="IPR020449">
    <property type="entry name" value="Tscrpt_reg_AraC-type_HTH"/>
</dbReference>
<dbReference type="SUPFAM" id="SSF46689">
    <property type="entry name" value="Homeodomain-like"/>
    <property type="match status" value="2"/>
</dbReference>
<dbReference type="AlphaFoldDB" id="A0A1B1A8Y4"/>
<dbReference type="PRINTS" id="PR00032">
    <property type="entry name" value="HTHARAC"/>
</dbReference>
<dbReference type="InterPro" id="IPR050204">
    <property type="entry name" value="AraC_XylS_family_regulators"/>
</dbReference>
<dbReference type="InterPro" id="IPR018060">
    <property type="entry name" value="HTH_AraC"/>
</dbReference>
<dbReference type="PROSITE" id="PS00041">
    <property type="entry name" value="HTH_ARAC_FAMILY_1"/>
    <property type="match status" value="1"/>
</dbReference>
<evidence type="ECO:0000259" key="4">
    <source>
        <dbReference type="PROSITE" id="PS01124"/>
    </source>
</evidence>
<dbReference type="SMART" id="SM00342">
    <property type="entry name" value="HTH_ARAC"/>
    <property type="match status" value="1"/>
</dbReference>
<dbReference type="InterPro" id="IPR009057">
    <property type="entry name" value="Homeodomain-like_sf"/>
</dbReference>
<dbReference type="GO" id="GO:0003700">
    <property type="term" value="F:DNA-binding transcription factor activity"/>
    <property type="evidence" value="ECO:0007669"/>
    <property type="project" value="InterPro"/>
</dbReference>
<keyword evidence="3" id="KW-0804">Transcription</keyword>
<dbReference type="Pfam" id="PF12833">
    <property type="entry name" value="HTH_18"/>
    <property type="match status" value="1"/>
</dbReference>
<geneLocation type="plasmid" evidence="5 6">
    <name>unnamed1</name>
</geneLocation>
<evidence type="ECO:0000256" key="3">
    <source>
        <dbReference type="ARBA" id="ARBA00023163"/>
    </source>
</evidence>
<dbReference type="InterPro" id="IPR018062">
    <property type="entry name" value="HTH_AraC-typ_CS"/>
</dbReference>
<dbReference type="OrthoDB" id="9793400at2"/>